<dbReference type="Gene3D" id="2.60.40.10">
    <property type="entry name" value="Immunoglobulins"/>
    <property type="match status" value="3"/>
</dbReference>
<reference evidence="8" key="1">
    <citation type="journal article" date="2012" name="PLoS ONE">
        <title>Gene sets for utilization of primary and secondary nutrition supplies in the distal gut of endangered iberian lynx.</title>
        <authorList>
            <person name="Alcaide M."/>
            <person name="Messina E."/>
            <person name="Richter M."/>
            <person name="Bargiela R."/>
            <person name="Peplies J."/>
            <person name="Huws S.A."/>
            <person name="Newbold C.J."/>
            <person name="Golyshin P.N."/>
            <person name="Simon M.A."/>
            <person name="Lopez G."/>
            <person name="Yakimov M.M."/>
            <person name="Ferrer M."/>
        </authorList>
    </citation>
    <scope>NUCLEOTIDE SEQUENCE</scope>
</reference>
<dbReference type="InterPro" id="IPR017853">
    <property type="entry name" value="GH"/>
</dbReference>
<evidence type="ECO:0000259" key="6">
    <source>
        <dbReference type="Pfam" id="PF16355"/>
    </source>
</evidence>
<evidence type="ECO:0000256" key="2">
    <source>
        <dbReference type="ARBA" id="ARBA00022801"/>
    </source>
</evidence>
<dbReference type="SUPFAM" id="SSF49373">
    <property type="entry name" value="Invasin/intimin cell-adhesion fragments"/>
    <property type="match status" value="1"/>
</dbReference>
<evidence type="ECO:0000259" key="5">
    <source>
        <dbReference type="Pfam" id="PF02836"/>
    </source>
</evidence>
<evidence type="ECO:0000259" key="4">
    <source>
        <dbReference type="Pfam" id="PF00703"/>
    </source>
</evidence>
<dbReference type="InterPro" id="IPR006101">
    <property type="entry name" value="Glyco_hydro_2"/>
</dbReference>
<dbReference type="PANTHER" id="PTHR42732">
    <property type="entry name" value="BETA-GALACTOSIDASE"/>
    <property type="match status" value="1"/>
</dbReference>
<dbReference type="InterPro" id="IPR013783">
    <property type="entry name" value="Ig-like_fold"/>
</dbReference>
<dbReference type="EMBL" id="AMCI01001216">
    <property type="protein sequence ID" value="EJX06270.1"/>
    <property type="molecule type" value="Genomic_DNA"/>
</dbReference>
<dbReference type="InterPro" id="IPR008979">
    <property type="entry name" value="Galactose-bd-like_sf"/>
</dbReference>
<dbReference type="SUPFAM" id="SSF49785">
    <property type="entry name" value="Galactose-binding domain-like"/>
    <property type="match status" value="1"/>
</dbReference>
<proteinExistence type="inferred from homology"/>
<dbReference type="PRINTS" id="PR00132">
    <property type="entry name" value="GLHYDRLASE2"/>
</dbReference>
<dbReference type="InterPro" id="IPR032311">
    <property type="entry name" value="DUF4982"/>
</dbReference>
<feature type="domain" description="Glycoside hydrolase family 2" evidence="7">
    <location>
        <begin position="717"/>
        <end position="818"/>
    </location>
</feature>
<dbReference type="Gene3D" id="3.20.20.80">
    <property type="entry name" value="Glycosidases"/>
    <property type="match status" value="1"/>
</dbReference>
<dbReference type="SUPFAM" id="SSF51445">
    <property type="entry name" value="(Trans)glycosidases"/>
    <property type="match status" value="1"/>
</dbReference>
<keyword evidence="3" id="KW-0326">Glycosidase</keyword>
<evidence type="ECO:0000313" key="8">
    <source>
        <dbReference type="EMBL" id="EJX06270.1"/>
    </source>
</evidence>
<feature type="domain" description="DUF4982" evidence="6">
    <location>
        <begin position="640"/>
        <end position="704"/>
    </location>
</feature>
<evidence type="ECO:0000256" key="1">
    <source>
        <dbReference type="ARBA" id="ARBA00007401"/>
    </source>
</evidence>
<feature type="domain" description="Glycoside hydrolase family 2 catalytic" evidence="5">
    <location>
        <begin position="316"/>
        <end position="477"/>
    </location>
</feature>
<organism evidence="8">
    <name type="scientific">gut metagenome</name>
    <dbReference type="NCBI Taxonomy" id="749906"/>
    <lineage>
        <taxon>unclassified sequences</taxon>
        <taxon>metagenomes</taxon>
        <taxon>organismal metagenomes</taxon>
    </lineage>
</organism>
<dbReference type="GO" id="GO:0004553">
    <property type="term" value="F:hydrolase activity, hydrolyzing O-glycosyl compounds"/>
    <property type="evidence" value="ECO:0007669"/>
    <property type="project" value="InterPro"/>
</dbReference>
<dbReference type="AlphaFoldDB" id="J9GZB8"/>
<dbReference type="InterPro" id="IPR040605">
    <property type="entry name" value="Glyco_hydro2_dom5"/>
</dbReference>
<dbReference type="InterPro" id="IPR006102">
    <property type="entry name" value="Ig-like_GH2"/>
</dbReference>
<comment type="caution">
    <text evidence="8">The sequence shown here is derived from an EMBL/GenBank/DDBJ whole genome shotgun (WGS) entry which is preliminary data.</text>
</comment>
<accession>J9GZB8</accession>
<protein>
    <submittedName>
        <fullName evidence="8">Glycosyl hydrolase family 2, sugar binding domain protein</fullName>
    </submittedName>
</protein>
<feature type="domain" description="Glycoside hydrolase family 2 immunoglobulin-like beta-sandwich" evidence="4">
    <location>
        <begin position="211"/>
        <end position="309"/>
    </location>
</feature>
<dbReference type="Pfam" id="PF00703">
    <property type="entry name" value="Glyco_hydro_2"/>
    <property type="match status" value="1"/>
</dbReference>
<dbReference type="InterPro" id="IPR051913">
    <property type="entry name" value="GH2_Domain-Containing"/>
</dbReference>
<sequence length="823" mass="92145">MNQKILAWGLFCCWGGSLGLHATPSLAATMPTPQTATRIVQTLKEGWQFCRSNRFDAAHSQAVRVPHDWAIYGPFDRKHDLQVVAVAQNGEKEATEKTGRTGGLPFIGQGVYRTSFEVADTTSRSITLVFDGVMSHPRVRCNGQEVAYWPYGYNSFYVNIDGIAVPGTNQLEVSCENKEGQSRWYPGAGIYRHVHVVNTHRIHIPVWGTHVTTPTVSSEQASVQLTLEIKGAAHWQPIEVLTVLTDADGREVARNNGTYRARGQVYTQSFRVEKPNLWSPEHPALYTACTTLRVDGQEVDRYETRFGIRSLDYVPEQGFFLNGQPTKFKGVCNHHDLGPLGAAINRSALRHQIELLKEMGANAIRTAHNMPAPELVELCDELGMMVMVEPFDDWGFSPKSPNGYGAVFQEWADRDMTNMVRQYRNHPSVVMWSIGNEVPSQWGEPGMDELKRLCNAVRRLDSTRPITCGMDQIHTVVSNGFAAALDIPGFNYKPQHYDEAYAQLPQRLILGSETASTVSSRGQYFFPVKFADHQVVMHPNHQSNSYDNESCPWSNVPDLDFARDEDHPWVLGQFVWTGFDYLGEPSPYDTNAWPSHSSVFGIIDLASLPKDRYYLYRSQWNTESPTLHILPHWNWKGREGETTPIFVYTSYPKAELFINGRSQGIREKNDSTVYHRYRLMWMDTRYEPGEVKVIAYDANGKQAAEQVMRTAGKPHHLVVSSNRTSLQANGEDLAYLTIQVVDKEGTPVPTDTRPVKYTISGNGTFEATANGDPTCLLPFQQPTMKLFSGAATAIIRSGKTPGKVTFTVSAQGVKPATLSLAVE</sequence>
<dbReference type="GO" id="GO:0005975">
    <property type="term" value="P:carbohydrate metabolic process"/>
    <property type="evidence" value="ECO:0007669"/>
    <property type="project" value="InterPro"/>
</dbReference>
<gene>
    <name evidence="8" type="ORF">EVA_05621</name>
</gene>
<comment type="similarity">
    <text evidence="1">Belongs to the glycosyl hydrolase 2 family.</text>
</comment>
<dbReference type="InterPro" id="IPR006103">
    <property type="entry name" value="Glyco_hydro_2_cat"/>
</dbReference>
<dbReference type="SUPFAM" id="SSF49303">
    <property type="entry name" value="beta-Galactosidase/glucuronidase domain"/>
    <property type="match status" value="1"/>
</dbReference>
<evidence type="ECO:0000259" key="7">
    <source>
        <dbReference type="Pfam" id="PF18565"/>
    </source>
</evidence>
<dbReference type="Pfam" id="PF02836">
    <property type="entry name" value="Glyco_hydro_2_C"/>
    <property type="match status" value="1"/>
</dbReference>
<dbReference type="Pfam" id="PF18565">
    <property type="entry name" value="Glyco_hydro2_C5"/>
    <property type="match status" value="1"/>
</dbReference>
<dbReference type="InterPro" id="IPR008964">
    <property type="entry name" value="Invasin/intimin_cell_adhesion"/>
</dbReference>
<dbReference type="Pfam" id="PF16355">
    <property type="entry name" value="DUF4982"/>
    <property type="match status" value="1"/>
</dbReference>
<evidence type="ECO:0000256" key="3">
    <source>
        <dbReference type="ARBA" id="ARBA00023295"/>
    </source>
</evidence>
<dbReference type="PANTHER" id="PTHR42732:SF1">
    <property type="entry name" value="BETA-MANNOSIDASE"/>
    <property type="match status" value="1"/>
</dbReference>
<dbReference type="InterPro" id="IPR036156">
    <property type="entry name" value="Beta-gal/glucu_dom_sf"/>
</dbReference>
<name>J9GZB8_9ZZZZ</name>
<keyword evidence="2 8" id="KW-0378">Hydrolase</keyword>
<dbReference type="Gene3D" id="2.60.120.260">
    <property type="entry name" value="Galactose-binding domain-like"/>
    <property type="match status" value="1"/>
</dbReference>